<reference evidence="1 2" key="1">
    <citation type="journal article" date="2004" name="Nature">
        <title>Genome evolution in yeasts.</title>
        <authorList>
            <consortium name="Genolevures"/>
            <person name="Dujon B."/>
            <person name="Sherman D."/>
            <person name="Fischer G."/>
            <person name="Durrens P."/>
            <person name="Casaregola S."/>
            <person name="Lafontaine I."/>
            <person name="de Montigny J."/>
            <person name="Marck C."/>
            <person name="Neuveglise C."/>
            <person name="Talla E."/>
            <person name="Goffard N."/>
            <person name="Frangeul L."/>
            <person name="Aigle M."/>
            <person name="Anthouard V."/>
            <person name="Babour A."/>
            <person name="Barbe V."/>
            <person name="Barnay S."/>
            <person name="Blanchin S."/>
            <person name="Beckerich J.M."/>
            <person name="Beyne E."/>
            <person name="Bleykasten C."/>
            <person name="Boisrame A."/>
            <person name="Boyer J."/>
            <person name="Cattolico L."/>
            <person name="Confanioleri F."/>
            <person name="de Daruvar A."/>
            <person name="Despons L."/>
            <person name="Fabre E."/>
            <person name="Fairhead C."/>
            <person name="Ferry-Dumazet H."/>
            <person name="Groppi A."/>
            <person name="Hantraye F."/>
            <person name="Hennequin C."/>
            <person name="Jauniaux N."/>
            <person name="Joyet P."/>
            <person name="Kachouri R."/>
            <person name="Kerrest A."/>
            <person name="Koszul R."/>
            <person name="Lemaire M."/>
            <person name="Lesur I."/>
            <person name="Ma L."/>
            <person name="Muller H."/>
            <person name="Nicaud J.M."/>
            <person name="Nikolski M."/>
            <person name="Oztas S."/>
            <person name="Ozier-Kalogeropoulos O."/>
            <person name="Pellenz S."/>
            <person name="Potier S."/>
            <person name="Richard G.F."/>
            <person name="Straub M.L."/>
            <person name="Suleau A."/>
            <person name="Swennene D."/>
            <person name="Tekaia F."/>
            <person name="Wesolowski-Louvel M."/>
            <person name="Westhof E."/>
            <person name="Wirth B."/>
            <person name="Zeniou-Meyer M."/>
            <person name="Zivanovic I."/>
            <person name="Bolotin-Fukuhara M."/>
            <person name="Thierry A."/>
            <person name="Bouchier C."/>
            <person name="Caudron B."/>
            <person name="Scarpelli C."/>
            <person name="Gaillardin C."/>
            <person name="Weissenbach J."/>
            <person name="Wincker P."/>
            <person name="Souciet J.L."/>
        </authorList>
    </citation>
    <scope>NUCLEOTIDE SEQUENCE [LARGE SCALE GENOMIC DNA]</scope>
    <source>
        <strain evidence="2">ATCC 8585 / CBS 2359 / DSM 70799 / NBRC 1267 / NRRL Y-1140 / WM37</strain>
    </source>
</reference>
<sequence>MEYEQILFGLQPLLNAANPKDVPVQDVFLQSYITVLEQLAVHLRAESNRDLIRETGLLSQLLRVLNSFLDYAFQESSKRIQFLQISSELVRSIANCLVDNDANREVFWNGDCTKHNEFIDYYAGRILGLFDEEDYVVKLQLRTVVLISNLAMDNDTYYERAARRVAVPLFKLIISMKNVFLDEQYNLLVGTSFDLLCSFVDHKKFLSLVQLVSLSEVLIQVCKCIESTSNIAVCNSGEIDTSKNDAQIEEVEDEEEDTFLPSLVNNISHCILKTSEPEDYNFSDEVNTSILQHNLLTSLENLGSKEFDNQLIINREILSSIANVSSNKSYSNGKDVDISIKLLQCHKSSYAAASALIVISNYVSDAQKANEINKKLSYDIIVKSSTTIRDPIQFQGLLSLLRKLLKPDIIMFTPNETLAQLSQLLVICHDQSNYYQGLSPILEMLLQKLLAVSTAKTLTTMIAAVPRFTEVLSNRGIILSCQAIDKLAKKRDLESPLSVDLLAKKVFEYCKNITLDNLLQDPFTTFHILRSTGIYINETPTDEQDEVFDKYSDVIFKLLEASLSTKSSTETAAKAIWNNGRYLAGMVIASKCSTIPKEVKDIAHQCFQ</sequence>
<organism evidence="1 2">
    <name type="scientific">Kluyveromyces lactis (strain ATCC 8585 / CBS 2359 / DSM 70799 / NBRC 1267 / NRRL Y-1140 / WM37)</name>
    <name type="common">Yeast</name>
    <name type="synonym">Candida sphaerica</name>
    <dbReference type="NCBI Taxonomy" id="284590"/>
    <lineage>
        <taxon>Eukaryota</taxon>
        <taxon>Fungi</taxon>
        <taxon>Dikarya</taxon>
        <taxon>Ascomycota</taxon>
        <taxon>Saccharomycotina</taxon>
        <taxon>Saccharomycetes</taxon>
        <taxon>Saccharomycetales</taxon>
        <taxon>Saccharomycetaceae</taxon>
        <taxon>Kluyveromyces</taxon>
    </lineage>
</organism>
<dbReference type="HOGENOM" id="CLU_436179_0_0_1"/>
<dbReference type="InParanoid" id="Q6CTU0"/>
<evidence type="ECO:0000313" key="2">
    <source>
        <dbReference type="Proteomes" id="UP000000598"/>
    </source>
</evidence>
<accession>Q6CTU0</accession>
<proteinExistence type="predicted"/>
<dbReference type="PaxDb" id="284590-Q6CTU0"/>
<dbReference type="GO" id="GO:0005085">
    <property type="term" value="F:guanyl-nucleotide exchange factor activity"/>
    <property type="evidence" value="ECO:0007669"/>
    <property type="project" value="InterPro"/>
</dbReference>
<dbReference type="KEGG" id="kla:KLLA0_C10098g"/>
<dbReference type="Proteomes" id="UP000000598">
    <property type="component" value="Chromosome C"/>
</dbReference>
<dbReference type="InterPro" id="IPR040144">
    <property type="entry name" value="RAP1GDS1"/>
</dbReference>
<dbReference type="PANTHER" id="PTHR10957">
    <property type="entry name" value="RAP1 GTPASE-GDP DISSOCIATION STIMULATOR 1"/>
    <property type="match status" value="1"/>
</dbReference>
<dbReference type="AlphaFoldDB" id="Q6CTU0"/>
<dbReference type="EMBL" id="CR382123">
    <property type="protein sequence ID" value="CAH01500.1"/>
    <property type="molecule type" value="Genomic_DNA"/>
</dbReference>
<dbReference type="OMA" id="ESCFNNG"/>
<name>Q6CTU0_KLULA</name>
<dbReference type="FunCoup" id="Q6CTU0">
    <property type="interactions" value="69"/>
</dbReference>
<dbReference type="STRING" id="284590.Q6CTU0"/>
<evidence type="ECO:0000313" key="1">
    <source>
        <dbReference type="EMBL" id="CAH01500.1"/>
    </source>
</evidence>
<keyword evidence="2" id="KW-1185">Reference proteome</keyword>
<gene>
    <name evidence="1" type="ORF">KLLA0_C10098g</name>
</gene>
<dbReference type="eggNOG" id="ENOG502QQB4">
    <property type="taxonomic scope" value="Eukaryota"/>
</dbReference>
<protein>
    <submittedName>
        <fullName evidence="1">KLLA0C10098p</fullName>
    </submittedName>
</protein>